<dbReference type="InterPro" id="IPR023840">
    <property type="entry name" value="T7SS_Rv3446c"/>
</dbReference>
<keyword evidence="2" id="KW-0472">Membrane</keyword>
<dbReference type="NCBIfam" id="TIGR03931">
    <property type="entry name" value="T7SS_Rv3446c"/>
    <property type="match status" value="1"/>
</dbReference>
<feature type="region of interest" description="Disordered" evidence="1">
    <location>
        <begin position="78"/>
        <end position="104"/>
    </location>
</feature>
<proteinExistence type="predicted"/>
<name>A0A1H1SK60_9CORY</name>
<dbReference type="STRING" id="1203190.GCA_000312345_01156"/>
<dbReference type="EMBL" id="LT629765">
    <property type="protein sequence ID" value="SDS48218.1"/>
    <property type="molecule type" value="Genomic_DNA"/>
</dbReference>
<feature type="transmembrane region" description="Helical" evidence="2">
    <location>
        <begin position="114"/>
        <end position="135"/>
    </location>
</feature>
<keyword evidence="4" id="KW-1185">Reference proteome</keyword>
<dbReference type="AlphaFoldDB" id="A0A1H1SK60"/>
<gene>
    <name evidence="3" type="ORF">SAMN04488539_1761</name>
</gene>
<protein>
    <submittedName>
        <fullName evidence="3">Type VII secretion-associated protein, Rv3446c family, C-terminal domain-containing protein</fullName>
    </submittedName>
</protein>
<dbReference type="RefSeq" id="WP_019193991.1">
    <property type="nucleotide sequence ID" value="NZ_LT629765.1"/>
</dbReference>
<dbReference type="OrthoDB" id="4428093at2"/>
<keyword evidence="2" id="KW-0812">Transmembrane</keyword>
<evidence type="ECO:0000313" key="4">
    <source>
        <dbReference type="Proteomes" id="UP000182237"/>
    </source>
</evidence>
<feature type="region of interest" description="Disordered" evidence="1">
    <location>
        <begin position="142"/>
        <end position="164"/>
    </location>
</feature>
<evidence type="ECO:0000256" key="1">
    <source>
        <dbReference type="SAM" id="MobiDB-lite"/>
    </source>
</evidence>
<reference evidence="3 4" key="1">
    <citation type="submission" date="2016-10" db="EMBL/GenBank/DDBJ databases">
        <authorList>
            <person name="de Groot N.N."/>
        </authorList>
    </citation>
    <scope>NUCLEOTIDE SEQUENCE [LARGE SCALE GENOMIC DNA]</scope>
    <source>
        <strain evidence="3 4">DSM 45434</strain>
    </source>
</reference>
<keyword evidence="2" id="KW-1133">Transmembrane helix</keyword>
<organism evidence="3 4">
    <name type="scientific">Corynebacterium timonense</name>
    <dbReference type="NCBI Taxonomy" id="441500"/>
    <lineage>
        <taxon>Bacteria</taxon>
        <taxon>Bacillati</taxon>
        <taxon>Actinomycetota</taxon>
        <taxon>Actinomycetes</taxon>
        <taxon>Mycobacteriales</taxon>
        <taxon>Corynebacteriaceae</taxon>
        <taxon>Corynebacterium</taxon>
    </lineage>
</organism>
<evidence type="ECO:0000313" key="3">
    <source>
        <dbReference type="EMBL" id="SDS48218.1"/>
    </source>
</evidence>
<dbReference type="eggNOG" id="ENOG5032EPR">
    <property type="taxonomic scope" value="Bacteria"/>
</dbReference>
<accession>A0A1H1SK60</accession>
<evidence type="ECO:0000256" key="2">
    <source>
        <dbReference type="SAM" id="Phobius"/>
    </source>
</evidence>
<feature type="compositionally biased region" description="Basic and acidic residues" evidence="1">
    <location>
        <begin position="78"/>
        <end position="90"/>
    </location>
</feature>
<dbReference type="Proteomes" id="UP000182237">
    <property type="component" value="Chromosome I"/>
</dbReference>
<sequence>MSGPDLSITITRDVVIFDGAARLYRYDRPSPAEIASYVRSVFGPDPGGAVVHVVAEEGDVDALDQALAGYDIVLTAERPREEPENPEDHTLAPAGEEVEITRPQPRVARTGSPWVLPAVVIAVVLVIGAAIWGTVALGADEPPAATTAPSSEQASPSVQAPPSAPAPARVVIVREGLSVEVPPGFSVAPDAEMWRATGPDPDFRLQLAVEELYQLPPEEMIAQVLRDIEADPEVELVSNDGSVVQYLQRSPDGSEAMWKTWAHSGRQLFVGCHTRTAPTTVQQATCRMAMDSASFDSSAADPPA</sequence>
<feature type="compositionally biased region" description="Low complexity" evidence="1">
    <location>
        <begin position="148"/>
        <end position="161"/>
    </location>
</feature>